<organism evidence="8 9">
    <name type="scientific">Eumeta variegata</name>
    <name type="common">Bagworm moth</name>
    <name type="synonym">Eumeta japonica</name>
    <dbReference type="NCBI Taxonomy" id="151549"/>
    <lineage>
        <taxon>Eukaryota</taxon>
        <taxon>Metazoa</taxon>
        <taxon>Ecdysozoa</taxon>
        <taxon>Arthropoda</taxon>
        <taxon>Hexapoda</taxon>
        <taxon>Insecta</taxon>
        <taxon>Pterygota</taxon>
        <taxon>Neoptera</taxon>
        <taxon>Endopterygota</taxon>
        <taxon>Lepidoptera</taxon>
        <taxon>Glossata</taxon>
        <taxon>Ditrysia</taxon>
        <taxon>Tineoidea</taxon>
        <taxon>Psychidae</taxon>
        <taxon>Oiketicinae</taxon>
        <taxon>Eumeta</taxon>
    </lineage>
</organism>
<dbReference type="AlphaFoldDB" id="A0A4C1UMI9"/>
<evidence type="ECO:0000256" key="6">
    <source>
        <dbReference type="ARBA" id="ARBA00022833"/>
    </source>
</evidence>
<keyword evidence="4" id="KW-0479">Metal-binding</keyword>
<evidence type="ECO:0000313" key="9">
    <source>
        <dbReference type="Proteomes" id="UP000299102"/>
    </source>
</evidence>
<dbReference type="GO" id="GO:0008168">
    <property type="term" value="F:methyltransferase activity"/>
    <property type="evidence" value="ECO:0007669"/>
    <property type="project" value="UniProtKB-KW"/>
</dbReference>
<dbReference type="GO" id="GO:0005634">
    <property type="term" value="C:nucleus"/>
    <property type="evidence" value="ECO:0007669"/>
    <property type="project" value="TreeGrafter"/>
</dbReference>
<evidence type="ECO:0000259" key="7">
    <source>
        <dbReference type="PROSITE" id="PS01360"/>
    </source>
</evidence>
<comment type="caution">
    <text evidence="8">The sequence shown here is derived from an EMBL/GenBank/DDBJ whole genome shotgun (WGS) entry which is preliminary data.</text>
</comment>
<dbReference type="PANTHER" id="PTHR46165">
    <property type="entry name" value="SET AND MYND DOMAIN-CONTAINING PROTEIN 4"/>
    <property type="match status" value="1"/>
</dbReference>
<keyword evidence="1" id="KW-0489">Methyltransferase</keyword>
<keyword evidence="9" id="KW-1185">Reference proteome</keyword>
<dbReference type="InterPro" id="IPR052097">
    <property type="entry name" value="SET-MYND_domain_protein"/>
</dbReference>
<protein>
    <submittedName>
        <fullName evidence="8">SET and MYND domain-containing protein 4</fullName>
    </submittedName>
</protein>
<gene>
    <name evidence="8" type="primary">Smyd4</name>
    <name evidence="8" type="ORF">EVAR_12695_1</name>
</gene>
<dbReference type="EMBL" id="BGZK01000197">
    <property type="protein sequence ID" value="GBP27651.1"/>
    <property type="molecule type" value="Genomic_DNA"/>
</dbReference>
<dbReference type="Gene3D" id="1.25.40.10">
    <property type="entry name" value="Tetratricopeptide repeat domain"/>
    <property type="match status" value="1"/>
</dbReference>
<evidence type="ECO:0000256" key="4">
    <source>
        <dbReference type="ARBA" id="ARBA00022723"/>
    </source>
</evidence>
<evidence type="ECO:0000256" key="3">
    <source>
        <dbReference type="ARBA" id="ARBA00022691"/>
    </source>
</evidence>
<dbReference type="Gene3D" id="1.10.220.160">
    <property type="match status" value="1"/>
</dbReference>
<sequence length="441" mass="51093">MFRFEDFMRDGIMNNNSQELYESLSNDNPSFVVMKIYEQIKNNKQFKFRKEKKSEIVSEMFRLQGNENFKNKKYGKTLQLYNNALLYAPPNTQAMRLAYSNRSVLLFKCRQYEEALKDIEKCFQLGGYDSEVKEKLEKRKERCDTIIRNGFVQHIVSKKDMQFSQPNIFEMYSKHAEIPGVSKEVHIHAKSESLRVLAAKDIHPGTVVASEIGFITAMTKDYFNISCYYCQNTILNLIPCDNCCVALFCDDNCRKQCLLEYHEIECNLVNRDYDNLMSLVLRAIVKIRNKCADWNEFLKMFDSINQSGGKVDIYNTISSDSKLSLLTDTQHFREANENASHQSVNGHYVQTHDPRGGISEGARSDRGGVERLKEVWATGTLTHQTKLTAEVASQTEKRQTGSYYYYIPMHSTTIAMHVLRDRPTVNGTLLLSKRCCYDREY</sequence>
<dbReference type="PROSITE" id="PS01360">
    <property type="entry name" value="ZF_MYND_1"/>
    <property type="match status" value="1"/>
</dbReference>
<dbReference type="GO" id="GO:0005737">
    <property type="term" value="C:cytoplasm"/>
    <property type="evidence" value="ECO:0007669"/>
    <property type="project" value="TreeGrafter"/>
</dbReference>
<keyword evidence="6" id="KW-0862">Zinc</keyword>
<accession>A0A4C1UMI9</accession>
<reference evidence="8 9" key="1">
    <citation type="journal article" date="2019" name="Commun. Biol.">
        <title>The bagworm genome reveals a unique fibroin gene that provides high tensile strength.</title>
        <authorList>
            <person name="Kono N."/>
            <person name="Nakamura H."/>
            <person name="Ohtoshi R."/>
            <person name="Tomita M."/>
            <person name="Numata K."/>
            <person name="Arakawa K."/>
        </authorList>
    </citation>
    <scope>NUCLEOTIDE SEQUENCE [LARGE SCALE GENOMIC DNA]</scope>
</reference>
<dbReference type="OrthoDB" id="62495at2759"/>
<evidence type="ECO:0000313" key="8">
    <source>
        <dbReference type="EMBL" id="GBP27651.1"/>
    </source>
</evidence>
<dbReference type="InterPro" id="IPR046341">
    <property type="entry name" value="SET_dom_sf"/>
</dbReference>
<proteinExistence type="predicted"/>
<keyword evidence="3" id="KW-0949">S-adenosyl-L-methionine</keyword>
<dbReference type="GO" id="GO:0008270">
    <property type="term" value="F:zinc ion binding"/>
    <property type="evidence" value="ECO:0007669"/>
    <property type="project" value="UniProtKB-KW"/>
</dbReference>
<evidence type="ECO:0000256" key="2">
    <source>
        <dbReference type="ARBA" id="ARBA00022679"/>
    </source>
</evidence>
<dbReference type="PANTHER" id="PTHR46165:SF2">
    <property type="entry name" value="SET AND MYND DOMAIN-CONTAINING PROTEIN 4"/>
    <property type="match status" value="1"/>
</dbReference>
<dbReference type="Gene3D" id="6.10.140.2220">
    <property type="match status" value="1"/>
</dbReference>
<dbReference type="Gene3D" id="2.170.270.10">
    <property type="entry name" value="SET domain"/>
    <property type="match status" value="1"/>
</dbReference>
<evidence type="ECO:0000256" key="5">
    <source>
        <dbReference type="ARBA" id="ARBA00022771"/>
    </source>
</evidence>
<dbReference type="InterPro" id="IPR011990">
    <property type="entry name" value="TPR-like_helical_dom_sf"/>
</dbReference>
<dbReference type="GO" id="GO:0042826">
    <property type="term" value="F:histone deacetylase binding"/>
    <property type="evidence" value="ECO:0007669"/>
    <property type="project" value="TreeGrafter"/>
</dbReference>
<dbReference type="SMART" id="SM00028">
    <property type="entry name" value="TPR"/>
    <property type="match status" value="2"/>
</dbReference>
<dbReference type="STRING" id="151549.A0A4C1UMI9"/>
<dbReference type="Proteomes" id="UP000299102">
    <property type="component" value="Unassembled WGS sequence"/>
</dbReference>
<evidence type="ECO:0000256" key="1">
    <source>
        <dbReference type="ARBA" id="ARBA00022603"/>
    </source>
</evidence>
<dbReference type="GO" id="GO:0032259">
    <property type="term" value="P:methylation"/>
    <property type="evidence" value="ECO:0007669"/>
    <property type="project" value="UniProtKB-KW"/>
</dbReference>
<dbReference type="InterPro" id="IPR002893">
    <property type="entry name" value="Znf_MYND"/>
</dbReference>
<keyword evidence="2" id="KW-0808">Transferase</keyword>
<feature type="domain" description="MYND-type" evidence="7">
    <location>
        <begin position="227"/>
        <end position="266"/>
    </location>
</feature>
<name>A0A4C1UMI9_EUMVA</name>
<dbReference type="InterPro" id="IPR019734">
    <property type="entry name" value="TPR_rpt"/>
</dbReference>
<dbReference type="SUPFAM" id="SSF48452">
    <property type="entry name" value="TPR-like"/>
    <property type="match status" value="1"/>
</dbReference>
<keyword evidence="5" id="KW-0863">Zinc-finger</keyword>